<accession>A0A5M3MEM8</accession>
<dbReference type="KEGG" id="cput:CONPUDRAFT_75500"/>
<protein>
    <submittedName>
        <fullName evidence="1">Uncharacterized protein</fullName>
    </submittedName>
</protein>
<dbReference type="RefSeq" id="XP_007771867.1">
    <property type="nucleotide sequence ID" value="XM_007773677.1"/>
</dbReference>
<dbReference type="EMBL" id="JH711583">
    <property type="protein sequence ID" value="EIW77678.1"/>
    <property type="molecule type" value="Genomic_DNA"/>
</dbReference>
<comment type="caution">
    <text evidence="1">The sequence shown here is derived from an EMBL/GenBank/DDBJ whole genome shotgun (WGS) entry which is preliminary data.</text>
</comment>
<evidence type="ECO:0000313" key="2">
    <source>
        <dbReference type="Proteomes" id="UP000053558"/>
    </source>
</evidence>
<gene>
    <name evidence="1" type="ORF">CONPUDRAFT_75500</name>
</gene>
<dbReference type="AlphaFoldDB" id="A0A5M3MEM8"/>
<evidence type="ECO:0000313" key="1">
    <source>
        <dbReference type="EMBL" id="EIW77678.1"/>
    </source>
</evidence>
<dbReference type="Proteomes" id="UP000053558">
    <property type="component" value="Unassembled WGS sequence"/>
</dbReference>
<name>A0A5M3MEM8_CONPW</name>
<keyword evidence="2" id="KW-1185">Reference proteome</keyword>
<dbReference type="GeneID" id="19209366"/>
<sequence>MPRTAKNTLPDVFEEKPDDSKKIRCRECIRVWPKSTWISRASQKKHCESQEHHTAVQRNFEQAEAANLQAVSDPYELFYRTAGGVSMSLIPPPLIARNPRPHMLSALDTPQDHDDCSNDMIIDLQAPPSVDALAIEAERMALERERIQEQIQLLLMDAQSADFMDSTDHEDDVTLSNVVHDFRDMDLQHGPSEEDVHDFFNANVQMDSDYAPYPSKVVRASSF</sequence>
<organism evidence="1 2">
    <name type="scientific">Coniophora puteana (strain RWD-64-598)</name>
    <name type="common">Brown rot fungus</name>
    <dbReference type="NCBI Taxonomy" id="741705"/>
    <lineage>
        <taxon>Eukaryota</taxon>
        <taxon>Fungi</taxon>
        <taxon>Dikarya</taxon>
        <taxon>Basidiomycota</taxon>
        <taxon>Agaricomycotina</taxon>
        <taxon>Agaricomycetes</taxon>
        <taxon>Agaricomycetidae</taxon>
        <taxon>Boletales</taxon>
        <taxon>Coniophorineae</taxon>
        <taxon>Coniophoraceae</taxon>
        <taxon>Coniophora</taxon>
    </lineage>
</organism>
<proteinExistence type="predicted"/>
<reference evidence="2" key="1">
    <citation type="journal article" date="2012" name="Science">
        <title>The Paleozoic origin of enzymatic lignin decomposition reconstructed from 31 fungal genomes.</title>
        <authorList>
            <person name="Floudas D."/>
            <person name="Binder M."/>
            <person name="Riley R."/>
            <person name="Barry K."/>
            <person name="Blanchette R.A."/>
            <person name="Henrissat B."/>
            <person name="Martinez A.T."/>
            <person name="Otillar R."/>
            <person name="Spatafora J.W."/>
            <person name="Yadav J.S."/>
            <person name="Aerts A."/>
            <person name="Benoit I."/>
            <person name="Boyd A."/>
            <person name="Carlson A."/>
            <person name="Copeland A."/>
            <person name="Coutinho P.M."/>
            <person name="de Vries R.P."/>
            <person name="Ferreira P."/>
            <person name="Findley K."/>
            <person name="Foster B."/>
            <person name="Gaskell J."/>
            <person name="Glotzer D."/>
            <person name="Gorecki P."/>
            <person name="Heitman J."/>
            <person name="Hesse C."/>
            <person name="Hori C."/>
            <person name="Igarashi K."/>
            <person name="Jurgens J.A."/>
            <person name="Kallen N."/>
            <person name="Kersten P."/>
            <person name="Kohler A."/>
            <person name="Kuees U."/>
            <person name="Kumar T.K.A."/>
            <person name="Kuo A."/>
            <person name="LaButti K."/>
            <person name="Larrondo L.F."/>
            <person name="Lindquist E."/>
            <person name="Ling A."/>
            <person name="Lombard V."/>
            <person name="Lucas S."/>
            <person name="Lundell T."/>
            <person name="Martin R."/>
            <person name="McLaughlin D.J."/>
            <person name="Morgenstern I."/>
            <person name="Morin E."/>
            <person name="Murat C."/>
            <person name="Nagy L.G."/>
            <person name="Nolan M."/>
            <person name="Ohm R.A."/>
            <person name="Patyshakuliyeva A."/>
            <person name="Rokas A."/>
            <person name="Ruiz-Duenas F.J."/>
            <person name="Sabat G."/>
            <person name="Salamov A."/>
            <person name="Samejima M."/>
            <person name="Schmutz J."/>
            <person name="Slot J.C."/>
            <person name="St John F."/>
            <person name="Stenlid J."/>
            <person name="Sun H."/>
            <person name="Sun S."/>
            <person name="Syed K."/>
            <person name="Tsang A."/>
            <person name="Wiebenga A."/>
            <person name="Young D."/>
            <person name="Pisabarro A."/>
            <person name="Eastwood D.C."/>
            <person name="Martin F."/>
            <person name="Cullen D."/>
            <person name="Grigoriev I.V."/>
            <person name="Hibbett D.S."/>
        </authorList>
    </citation>
    <scope>NUCLEOTIDE SEQUENCE [LARGE SCALE GENOMIC DNA]</scope>
    <source>
        <strain evidence="2">RWD-64-598 SS2</strain>
    </source>
</reference>